<proteinExistence type="predicted"/>
<comment type="caution">
    <text evidence="1">The sequence shown here is derived from an EMBL/GenBank/DDBJ whole genome shotgun (WGS) entry which is preliminary data.</text>
</comment>
<protein>
    <recommendedName>
        <fullName evidence="3">YfcE family phosphodiesterase</fullName>
    </recommendedName>
</protein>
<evidence type="ECO:0000313" key="2">
    <source>
        <dbReference type="Proteomes" id="UP000280648"/>
    </source>
</evidence>
<organism evidence="1 2">
    <name type="scientific">Streptococcus oralis</name>
    <dbReference type="NCBI Taxonomy" id="1303"/>
    <lineage>
        <taxon>Bacteria</taxon>
        <taxon>Bacillati</taxon>
        <taxon>Bacillota</taxon>
        <taxon>Bacilli</taxon>
        <taxon>Lactobacillales</taxon>
        <taxon>Streptococcaceae</taxon>
        <taxon>Streptococcus</taxon>
    </lineage>
</organism>
<reference evidence="1 2" key="1">
    <citation type="submission" date="2018-11" db="EMBL/GenBank/DDBJ databases">
        <title>Species Designations Belie Phenotypic and Genotypic Heterogeneity in Oral Streptococci.</title>
        <authorList>
            <person name="Velsko I."/>
        </authorList>
    </citation>
    <scope>NUCLEOTIDE SEQUENCE [LARGE SCALE GENOMIC DNA]</scope>
    <source>
        <strain evidence="1 2">BCC26</strain>
    </source>
</reference>
<dbReference type="AlphaFoldDB" id="A0A3R9KQ49"/>
<dbReference type="Proteomes" id="UP000280648">
    <property type="component" value="Unassembled WGS sequence"/>
</dbReference>
<name>A0A3R9KQ49_STROR</name>
<dbReference type="EMBL" id="RJPI01000012">
    <property type="protein sequence ID" value="RSJ61668.1"/>
    <property type="molecule type" value="Genomic_DNA"/>
</dbReference>
<dbReference type="InterPro" id="IPR029052">
    <property type="entry name" value="Metallo-depent_PP-like"/>
</dbReference>
<dbReference type="SUPFAM" id="SSF56300">
    <property type="entry name" value="Metallo-dependent phosphatases"/>
    <property type="match status" value="1"/>
</dbReference>
<accession>A0A3R9KQ49</accession>
<dbReference type="Gene3D" id="3.60.21.10">
    <property type="match status" value="1"/>
</dbReference>
<sequence>MNHKIAILSDIHGNATALEAVVAESLADLDS</sequence>
<evidence type="ECO:0008006" key="3">
    <source>
        <dbReference type="Google" id="ProtNLM"/>
    </source>
</evidence>
<evidence type="ECO:0000313" key="1">
    <source>
        <dbReference type="EMBL" id="RSJ61668.1"/>
    </source>
</evidence>
<gene>
    <name evidence="1" type="ORF">D8803_08115</name>
</gene>